<gene>
    <name evidence="7" type="primary">argC</name>
    <name evidence="10" type="ORF">CKF48_02230</name>
</gene>
<name>A0A248TDL1_9BACI</name>
<dbReference type="PANTHER" id="PTHR32338:SF10">
    <property type="entry name" value="N-ACETYL-GAMMA-GLUTAMYL-PHOSPHATE REDUCTASE, CHLOROPLASTIC-RELATED"/>
    <property type="match status" value="1"/>
</dbReference>
<dbReference type="InterPro" id="IPR058924">
    <property type="entry name" value="AGPR_dimerisation_dom"/>
</dbReference>
<evidence type="ECO:0000256" key="2">
    <source>
        <dbReference type="ARBA" id="ARBA00022571"/>
    </source>
</evidence>
<dbReference type="InterPro" id="IPR000534">
    <property type="entry name" value="Semialdehyde_DH_NAD-bd"/>
</dbReference>
<dbReference type="Pfam" id="PF01118">
    <property type="entry name" value="Semialdhyde_dh"/>
    <property type="match status" value="1"/>
</dbReference>
<organism evidence="10 11">
    <name type="scientific">Cytobacillus kochii</name>
    <dbReference type="NCBI Taxonomy" id="859143"/>
    <lineage>
        <taxon>Bacteria</taxon>
        <taxon>Bacillati</taxon>
        <taxon>Bacillota</taxon>
        <taxon>Bacilli</taxon>
        <taxon>Bacillales</taxon>
        <taxon>Bacillaceae</taxon>
        <taxon>Cytobacillus</taxon>
    </lineage>
</organism>
<dbReference type="OrthoDB" id="9801289at2"/>
<evidence type="ECO:0000256" key="8">
    <source>
        <dbReference type="PROSITE-ProRule" id="PRU10010"/>
    </source>
</evidence>
<keyword evidence="2 7" id="KW-0055">Arginine biosynthesis</keyword>
<keyword evidence="5 7" id="KW-0560">Oxidoreductase</keyword>
<dbReference type="Gene3D" id="3.40.50.720">
    <property type="entry name" value="NAD(P)-binding Rossmann-like Domain"/>
    <property type="match status" value="1"/>
</dbReference>
<dbReference type="SUPFAM" id="SSF55347">
    <property type="entry name" value="Glyceraldehyde-3-phosphate dehydrogenase-like, C-terminal domain"/>
    <property type="match status" value="1"/>
</dbReference>
<keyword evidence="3 7" id="KW-0028">Amino-acid biosynthesis</keyword>
<dbReference type="InterPro" id="IPR036291">
    <property type="entry name" value="NAD(P)-bd_dom_sf"/>
</dbReference>
<evidence type="ECO:0000256" key="3">
    <source>
        <dbReference type="ARBA" id="ARBA00022605"/>
    </source>
</evidence>
<evidence type="ECO:0000256" key="5">
    <source>
        <dbReference type="ARBA" id="ARBA00023002"/>
    </source>
</evidence>
<feature type="active site" evidence="7 8">
    <location>
        <position position="147"/>
    </location>
</feature>
<comment type="function">
    <text evidence="7">Catalyzes the NADPH-dependent reduction of N-acetyl-5-glutamyl phosphate to yield N-acetyl-L-glutamate 5-semialdehyde.</text>
</comment>
<proteinExistence type="inferred from homology"/>
<protein>
    <recommendedName>
        <fullName evidence="7">N-acetyl-gamma-glutamyl-phosphate reductase</fullName>
        <shortName evidence="7">AGPR</shortName>
        <ecNumber evidence="7">1.2.1.38</ecNumber>
    </recommendedName>
    <alternativeName>
        <fullName evidence="7">N-acetyl-glutamate semialdehyde dehydrogenase</fullName>
        <shortName evidence="7">NAGSA dehydrogenase</shortName>
    </alternativeName>
</protein>
<dbReference type="InterPro" id="IPR050085">
    <property type="entry name" value="AGPR"/>
</dbReference>
<dbReference type="InterPro" id="IPR023013">
    <property type="entry name" value="AGPR_AS"/>
</dbReference>
<dbReference type="PANTHER" id="PTHR32338">
    <property type="entry name" value="N-ACETYL-GAMMA-GLUTAMYL-PHOSPHATE REDUCTASE, CHLOROPLASTIC-RELATED-RELATED"/>
    <property type="match status" value="1"/>
</dbReference>
<dbReference type="FunFam" id="3.30.360.10:FF:000014">
    <property type="entry name" value="N-acetyl-gamma-glutamyl-phosphate reductase"/>
    <property type="match status" value="1"/>
</dbReference>
<evidence type="ECO:0000256" key="7">
    <source>
        <dbReference type="HAMAP-Rule" id="MF_00150"/>
    </source>
</evidence>
<dbReference type="CDD" id="cd23934">
    <property type="entry name" value="AGPR_1_C"/>
    <property type="match status" value="1"/>
</dbReference>
<dbReference type="AlphaFoldDB" id="A0A248TDL1"/>
<evidence type="ECO:0000256" key="6">
    <source>
        <dbReference type="ARBA" id="ARBA00050557"/>
    </source>
</evidence>
<evidence type="ECO:0000256" key="1">
    <source>
        <dbReference type="ARBA" id="ARBA00004862"/>
    </source>
</evidence>
<dbReference type="CDD" id="cd17895">
    <property type="entry name" value="AGPR_1_N"/>
    <property type="match status" value="1"/>
</dbReference>
<dbReference type="Gene3D" id="3.30.360.10">
    <property type="entry name" value="Dihydrodipicolinate Reductase, domain 2"/>
    <property type="match status" value="1"/>
</dbReference>
<evidence type="ECO:0000259" key="9">
    <source>
        <dbReference type="SMART" id="SM00859"/>
    </source>
</evidence>
<evidence type="ECO:0000313" key="11">
    <source>
        <dbReference type="Proteomes" id="UP000215137"/>
    </source>
</evidence>
<evidence type="ECO:0000313" key="10">
    <source>
        <dbReference type="EMBL" id="ASV66253.1"/>
    </source>
</evidence>
<evidence type="ECO:0000256" key="4">
    <source>
        <dbReference type="ARBA" id="ARBA00022857"/>
    </source>
</evidence>
<dbReference type="EC" id="1.2.1.38" evidence="7"/>
<comment type="catalytic activity">
    <reaction evidence="6 7">
        <text>N-acetyl-L-glutamate 5-semialdehyde + phosphate + NADP(+) = N-acetyl-L-glutamyl 5-phosphate + NADPH + H(+)</text>
        <dbReference type="Rhea" id="RHEA:21588"/>
        <dbReference type="ChEBI" id="CHEBI:15378"/>
        <dbReference type="ChEBI" id="CHEBI:29123"/>
        <dbReference type="ChEBI" id="CHEBI:43474"/>
        <dbReference type="ChEBI" id="CHEBI:57783"/>
        <dbReference type="ChEBI" id="CHEBI:57936"/>
        <dbReference type="ChEBI" id="CHEBI:58349"/>
        <dbReference type="EC" id="1.2.1.38"/>
    </reaction>
</comment>
<keyword evidence="7" id="KW-0963">Cytoplasm</keyword>
<comment type="pathway">
    <text evidence="1 7">Amino-acid biosynthesis; L-arginine biosynthesis; N(2)-acetyl-L-ornithine from L-glutamate: step 3/4.</text>
</comment>
<dbReference type="InterPro" id="IPR000706">
    <property type="entry name" value="AGPR_type-1"/>
</dbReference>
<dbReference type="GO" id="GO:0051287">
    <property type="term" value="F:NAD binding"/>
    <property type="evidence" value="ECO:0007669"/>
    <property type="project" value="InterPro"/>
</dbReference>
<reference evidence="10 11" key="1">
    <citation type="submission" date="2017-08" db="EMBL/GenBank/DDBJ databases">
        <title>Complete Genome Sequence of Bacillus kochii Oregon-R-modENCODE STRAIN BDGP4, isolated from Drosophila melanogaster gut.</title>
        <authorList>
            <person name="Wan K.H."/>
            <person name="Yu C."/>
            <person name="Park S."/>
            <person name="Hammonds A.S."/>
            <person name="Booth B.W."/>
            <person name="Celniker S.E."/>
        </authorList>
    </citation>
    <scope>NUCLEOTIDE SEQUENCE [LARGE SCALE GENOMIC DNA]</scope>
    <source>
        <strain evidence="10 11">BDGP4</strain>
    </source>
</reference>
<dbReference type="GO" id="GO:0005737">
    <property type="term" value="C:cytoplasm"/>
    <property type="evidence" value="ECO:0007669"/>
    <property type="project" value="UniProtKB-SubCell"/>
</dbReference>
<dbReference type="GO" id="GO:0006526">
    <property type="term" value="P:L-arginine biosynthetic process"/>
    <property type="evidence" value="ECO:0007669"/>
    <property type="project" value="UniProtKB-UniRule"/>
</dbReference>
<comment type="similarity">
    <text evidence="7">Belongs to the NAGSA dehydrogenase family. Type 1 subfamily.</text>
</comment>
<feature type="domain" description="Semialdehyde dehydrogenase NAD-binding" evidence="9">
    <location>
        <begin position="2"/>
        <end position="139"/>
    </location>
</feature>
<keyword evidence="4 7" id="KW-0521">NADP</keyword>
<accession>A0A248TDL1</accession>
<dbReference type="PROSITE" id="PS01224">
    <property type="entry name" value="ARGC"/>
    <property type="match status" value="1"/>
</dbReference>
<dbReference type="SUPFAM" id="SSF51735">
    <property type="entry name" value="NAD(P)-binding Rossmann-fold domains"/>
    <property type="match status" value="1"/>
</dbReference>
<dbReference type="EMBL" id="CP022983">
    <property type="protein sequence ID" value="ASV66253.1"/>
    <property type="molecule type" value="Genomic_DNA"/>
</dbReference>
<dbReference type="Pfam" id="PF22698">
    <property type="entry name" value="Semialdhyde_dhC_1"/>
    <property type="match status" value="1"/>
</dbReference>
<dbReference type="KEGG" id="bko:CKF48_02230"/>
<keyword evidence="11" id="KW-1185">Reference proteome</keyword>
<dbReference type="NCBIfam" id="TIGR01850">
    <property type="entry name" value="argC"/>
    <property type="match status" value="1"/>
</dbReference>
<dbReference type="GO" id="GO:0003942">
    <property type="term" value="F:N-acetyl-gamma-glutamyl-phosphate reductase activity"/>
    <property type="evidence" value="ECO:0007669"/>
    <property type="project" value="UniProtKB-UniRule"/>
</dbReference>
<dbReference type="RefSeq" id="WP_095369828.1">
    <property type="nucleotide sequence ID" value="NZ_CP022983.1"/>
</dbReference>
<dbReference type="HAMAP" id="MF_00150">
    <property type="entry name" value="ArgC_type1"/>
    <property type="match status" value="1"/>
</dbReference>
<dbReference type="Proteomes" id="UP000215137">
    <property type="component" value="Chromosome"/>
</dbReference>
<dbReference type="SMART" id="SM00859">
    <property type="entry name" value="Semialdhyde_dh"/>
    <property type="match status" value="1"/>
</dbReference>
<sequence>MKASIIGTTGYGGAELLRILKNHPEFEISSIHSTRDNLAISDEYPHLIGIMNNQLQKIEPEKISESADIVFLATPSGVSGELAAQFVNKNIKIVDLSGDLRLPASEYKQWYKKDPTSDEVINQAVYGLTEWNRDQVKTSDLISNPGCYPTATLLGLAPVVIEQLIEKDQIIVDAKSGISGAGRSLSRTSSFAEANENFSAYKVNQHQHTPEIEQQLKVWNKEMEAITFTTQLLPITRGIMATSYVKLKESYSTKQLVELYEHTYQQSPFVRVRPVGNYPSVKEVAGSNYCDIGLHVDERTGRMTIISVIDNLMKGAAGQAVQNANLMFGMEETTGLEMSPLYP</sequence>
<dbReference type="UniPathway" id="UPA00068">
    <property type="reaction ID" value="UER00108"/>
</dbReference>
<comment type="subcellular location">
    <subcellularLocation>
        <location evidence="7">Cytoplasm</location>
    </subcellularLocation>
</comment>
<dbReference type="GO" id="GO:0070401">
    <property type="term" value="F:NADP+ binding"/>
    <property type="evidence" value="ECO:0007669"/>
    <property type="project" value="InterPro"/>
</dbReference>